<sequence length="277" mass="30114">MRWSWRWLGGALLVAALAVPFGLGYLAGARTQVQEQVPAPGPQLTAEQATRVRAVALAHPTVQAVLAERSPEEYAISIGPVTGPTGELVGGYVAVDFAEPQTLRGEWLLAVDWRVRWPPTTERHTYTAYNVDLVVVWVDLASGQVVQVEPTGPYTTVAREEDPSELKEPLRSRAIEIALKEPWLAAVLAGSSYRIESVSRIQAPDGTLVGALVWVKTEGPVTLGGEVPIVTRDFEGGWQWPLPTAARASRDLPDRPVTSIVVLVDFDANRAVLYHGE</sequence>
<protein>
    <submittedName>
        <fullName evidence="1">Uncharacterized protein</fullName>
    </submittedName>
</protein>
<comment type="caution">
    <text evidence="1">The sequence shown here is derived from an EMBL/GenBank/DDBJ whole genome shotgun (WGS) entry which is preliminary data.</text>
</comment>
<proteinExistence type="predicted"/>
<reference evidence="1" key="1">
    <citation type="submission" date="2022-06" db="EMBL/GenBank/DDBJ databases">
        <title>CFH 74404 Thermomicrobiaceae sp.</title>
        <authorList>
            <person name="Ming H."/>
            <person name="Li W.-J."/>
            <person name="Zhao Z."/>
        </authorList>
    </citation>
    <scope>NUCLEOTIDE SEQUENCE</scope>
    <source>
        <strain evidence="1">CFH 74404</strain>
    </source>
</reference>
<dbReference type="RefSeq" id="WP_284055963.1">
    <property type="nucleotide sequence ID" value="NZ_JAMSLR010000002.1"/>
</dbReference>
<accession>A0AA41WCW3</accession>
<dbReference type="Proteomes" id="UP001165306">
    <property type="component" value="Unassembled WGS sequence"/>
</dbReference>
<evidence type="ECO:0000313" key="1">
    <source>
        <dbReference type="EMBL" id="MCM8748179.1"/>
    </source>
</evidence>
<keyword evidence="2" id="KW-1185">Reference proteome</keyword>
<gene>
    <name evidence="1" type="ORF">NET02_03390</name>
</gene>
<dbReference type="EMBL" id="JAMSLR010000002">
    <property type="protein sequence ID" value="MCM8748179.1"/>
    <property type="molecule type" value="Genomic_DNA"/>
</dbReference>
<organism evidence="1 2">
    <name type="scientific">Thermalbibacter longus</name>
    <dbReference type="NCBI Taxonomy" id="2951981"/>
    <lineage>
        <taxon>Bacteria</taxon>
        <taxon>Pseudomonadati</taxon>
        <taxon>Thermomicrobiota</taxon>
        <taxon>Thermomicrobia</taxon>
        <taxon>Thermomicrobiales</taxon>
        <taxon>Thermomicrobiaceae</taxon>
        <taxon>Thermalbibacter</taxon>
    </lineage>
</organism>
<dbReference type="AlphaFoldDB" id="A0AA41WCW3"/>
<evidence type="ECO:0000313" key="2">
    <source>
        <dbReference type="Proteomes" id="UP001165306"/>
    </source>
</evidence>
<name>A0AA41WCW3_9BACT</name>